<organism evidence="2 3">
    <name type="scientific">Trichlorobacter lovleyi (strain ATCC BAA-1151 / DSM 17278 / SZ)</name>
    <name type="common">Geobacter lovleyi</name>
    <dbReference type="NCBI Taxonomy" id="398767"/>
    <lineage>
        <taxon>Bacteria</taxon>
        <taxon>Pseudomonadati</taxon>
        <taxon>Thermodesulfobacteriota</taxon>
        <taxon>Desulfuromonadia</taxon>
        <taxon>Geobacterales</taxon>
        <taxon>Geobacteraceae</taxon>
        <taxon>Trichlorobacter</taxon>
    </lineage>
</organism>
<dbReference type="EMBL" id="CP001089">
    <property type="protein sequence ID" value="ACD95683.1"/>
    <property type="molecule type" value="Genomic_DNA"/>
</dbReference>
<dbReference type="RefSeq" id="WP_012470022.1">
    <property type="nucleotide sequence ID" value="NC_010814.1"/>
</dbReference>
<keyword evidence="3" id="KW-1185">Reference proteome</keyword>
<dbReference type="GO" id="GO:0035438">
    <property type="term" value="F:cyclic-di-GMP binding"/>
    <property type="evidence" value="ECO:0007669"/>
    <property type="project" value="InterPro"/>
</dbReference>
<protein>
    <submittedName>
        <fullName evidence="2">Type IV pilus assembly PilZ</fullName>
    </submittedName>
</protein>
<dbReference type="STRING" id="398767.Glov_1967"/>
<evidence type="ECO:0000259" key="1">
    <source>
        <dbReference type="Pfam" id="PF07238"/>
    </source>
</evidence>
<dbReference type="HOGENOM" id="CLU_102163_0_0_7"/>
<dbReference type="KEGG" id="glo:Glov_1967"/>
<feature type="domain" description="PilZ" evidence="1">
    <location>
        <begin position="119"/>
        <end position="219"/>
    </location>
</feature>
<accession>B3E2M6</accession>
<dbReference type="Gene3D" id="2.40.10.220">
    <property type="entry name" value="predicted glycosyltransferase like domains"/>
    <property type="match status" value="1"/>
</dbReference>
<dbReference type="InterPro" id="IPR009875">
    <property type="entry name" value="PilZ_domain"/>
</dbReference>
<sequence length="234" mass="25897">MRETFQIVSIKDGKQDLEAILHTLREMKAGRLKNDLKLLNYYHEVPISYSAKIDSIDADCIEVTAHQAQSVVLGLQKQALLTSSSFPQGLGVHCFVEYVNVKNSFAVLGRFAYASIRAERRGAVRVKIDGFVPAAYTADTQTLSGRADDISVSGVAIHNQQSAPAGIPENGILQLSVNGSDLILPSTLVKSAEKEGEFVHTFRFEPDKNADKVISQYIYGRQVEIIRQLKEQFQ</sequence>
<dbReference type="OrthoDB" id="5394035at2"/>
<evidence type="ECO:0000313" key="2">
    <source>
        <dbReference type="EMBL" id="ACD95683.1"/>
    </source>
</evidence>
<reference evidence="2 3" key="1">
    <citation type="submission" date="2008-05" db="EMBL/GenBank/DDBJ databases">
        <title>Complete sequence of chromosome of Geobacter lovleyi SZ.</title>
        <authorList>
            <consortium name="US DOE Joint Genome Institute"/>
            <person name="Lucas S."/>
            <person name="Copeland A."/>
            <person name="Lapidus A."/>
            <person name="Glavina del Rio T."/>
            <person name="Dalin E."/>
            <person name="Tice H."/>
            <person name="Bruce D."/>
            <person name="Goodwin L."/>
            <person name="Pitluck S."/>
            <person name="Chertkov O."/>
            <person name="Meincke L."/>
            <person name="Brettin T."/>
            <person name="Detter J.C."/>
            <person name="Han C."/>
            <person name="Tapia R."/>
            <person name="Kuske C.R."/>
            <person name="Schmutz J."/>
            <person name="Larimer F."/>
            <person name="Land M."/>
            <person name="Hauser L."/>
            <person name="Kyrpides N."/>
            <person name="Mikhailova N."/>
            <person name="Sung Y."/>
            <person name="Fletcher K.E."/>
            <person name="Ritalahti K.M."/>
            <person name="Loeffler F.E."/>
            <person name="Richardson P."/>
        </authorList>
    </citation>
    <scope>NUCLEOTIDE SEQUENCE [LARGE SCALE GENOMIC DNA]</scope>
    <source>
        <strain evidence="3">ATCC BAA-1151 / DSM 17278 / SZ</strain>
    </source>
</reference>
<dbReference type="Pfam" id="PF07238">
    <property type="entry name" value="PilZ"/>
    <property type="match status" value="1"/>
</dbReference>
<dbReference type="eggNOG" id="COG3706">
    <property type="taxonomic scope" value="Bacteria"/>
</dbReference>
<name>B3E2M6_TRIL1</name>
<gene>
    <name evidence="2" type="ordered locus">Glov_1967</name>
</gene>
<proteinExistence type="predicted"/>
<evidence type="ECO:0000313" key="3">
    <source>
        <dbReference type="Proteomes" id="UP000002420"/>
    </source>
</evidence>
<dbReference type="Proteomes" id="UP000002420">
    <property type="component" value="Chromosome"/>
</dbReference>
<dbReference type="AlphaFoldDB" id="B3E2M6"/>